<evidence type="ECO:0000256" key="4">
    <source>
        <dbReference type="PROSITE-ProRule" id="PRU00024"/>
    </source>
</evidence>
<feature type="region of interest" description="Disordered" evidence="5">
    <location>
        <begin position="79"/>
        <end position="99"/>
    </location>
</feature>
<gene>
    <name evidence="8" type="ORF">GSONMT00024408001</name>
</gene>
<feature type="region of interest" description="Disordered" evidence="5">
    <location>
        <begin position="158"/>
        <end position="179"/>
    </location>
</feature>
<accession>A0A060YLI5</accession>
<dbReference type="PaxDb" id="8022-A0A060YLI5"/>
<dbReference type="PROSITE" id="PS50119">
    <property type="entry name" value="ZF_BBOX"/>
    <property type="match status" value="1"/>
</dbReference>
<dbReference type="Gene3D" id="3.30.40.10">
    <property type="entry name" value="Zinc/RING finger domain, C3HC4 (zinc finger)"/>
    <property type="match status" value="1"/>
</dbReference>
<keyword evidence="3" id="KW-0862">Zinc</keyword>
<dbReference type="Pfam" id="PF00643">
    <property type="entry name" value="zf-B_box"/>
    <property type="match status" value="1"/>
</dbReference>
<evidence type="ECO:0000259" key="7">
    <source>
        <dbReference type="PROSITE" id="PS50119"/>
    </source>
</evidence>
<evidence type="ECO:0000256" key="2">
    <source>
        <dbReference type="ARBA" id="ARBA00022771"/>
    </source>
</evidence>
<dbReference type="InterPro" id="IPR013083">
    <property type="entry name" value="Znf_RING/FYVE/PHD"/>
</dbReference>
<reference evidence="8" key="2">
    <citation type="submission" date="2014-03" db="EMBL/GenBank/DDBJ databases">
        <authorList>
            <person name="Genoscope - CEA"/>
        </authorList>
    </citation>
    <scope>NUCLEOTIDE SEQUENCE</scope>
</reference>
<dbReference type="InterPro" id="IPR000315">
    <property type="entry name" value="Znf_B-box"/>
</dbReference>
<dbReference type="SUPFAM" id="SSF57850">
    <property type="entry name" value="RING/U-box"/>
    <property type="match status" value="1"/>
</dbReference>
<proteinExistence type="predicted"/>
<dbReference type="CDD" id="cd19800">
    <property type="entry name" value="Bbox2_xNF7-like"/>
    <property type="match status" value="1"/>
</dbReference>
<dbReference type="SMART" id="SM00336">
    <property type="entry name" value="BBOX"/>
    <property type="match status" value="1"/>
</dbReference>
<organism evidence="8 9">
    <name type="scientific">Oncorhynchus mykiss</name>
    <name type="common">Rainbow trout</name>
    <name type="synonym">Salmo gairdneri</name>
    <dbReference type="NCBI Taxonomy" id="8022"/>
    <lineage>
        <taxon>Eukaryota</taxon>
        <taxon>Metazoa</taxon>
        <taxon>Chordata</taxon>
        <taxon>Craniata</taxon>
        <taxon>Vertebrata</taxon>
        <taxon>Euteleostomi</taxon>
        <taxon>Actinopterygii</taxon>
        <taxon>Neopterygii</taxon>
        <taxon>Teleostei</taxon>
        <taxon>Protacanthopterygii</taxon>
        <taxon>Salmoniformes</taxon>
        <taxon>Salmonidae</taxon>
        <taxon>Salmoninae</taxon>
        <taxon>Oncorhynchus</taxon>
    </lineage>
</organism>
<evidence type="ECO:0000313" key="9">
    <source>
        <dbReference type="Proteomes" id="UP000193380"/>
    </source>
</evidence>
<name>A0A060YLI5_ONCMY</name>
<protein>
    <submittedName>
        <fullName evidence="8">Uncharacterized protein</fullName>
    </submittedName>
</protein>
<dbReference type="SMART" id="SM00184">
    <property type="entry name" value="RING"/>
    <property type="match status" value="1"/>
</dbReference>
<dbReference type="SUPFAM" id="SSF57845">
    <property type="entry name" value="B-box zinc-binding domain"/>
    <property type="match status" value="1"/>
</dbReference>
<dbReference type="InterPro" id="IPR017907">
    <property type="entry name" value="Znf_RING_CS"/>
</dbReference>
<dbReference type="InterPro" id="IPR027370">
    <property type="entry name" value="Znf-RING_euk"/>
</dbReference>
<evidence type="ECO:0000256" key="3">
    <source>
        <dbReference type="ARBA" id="ARBA00022833"/>
    </source>
</evidence>
<evidence type="ECO:0000259" key="6">
    <source>
        <dbReference type="PROSITE" id="PS50089"/>
    </source>
</evidence>
<dbReference type="PANTHER" id="PTHR24103">
    <property type="entry name" value="E3 UBIQUITIN-PROTEIN LIGASE TRIM"/>
    <property type="match status" value="1"/>
</dbReference>
<dbReference type="Gene3D" id="3.30.160.60">
    <property type="entry name" value="Classic Zinc Finger"/>
    <property type="match status" value="1"/>
</dbReference>
<dbReference type="STRING" id="8022.A0A060YLI5"/>
<dbReference type="Proteomes" id="UP000193380">
    <property type="component" value="Unassembled WGS sequence"/>
</dbReference>
<dbReference type="PROSITE" id="PS50089">
    <property type="entry name" value="ZF_RING_2"/>
    <property type="match status" value="1"/>
</dbReference>
<dbReference type="GO" id="GO:0008270">
    <property type="term" value="F:zinc ion binding"/>
    <property type="evidence" value="ECO:0007669"/>
    <property type="project" value="UniProtKB-KW"/>
</dbReference>
<evidence type="ECO:0000256" key="1">
    <source>
        <dbReference type="ARBA" id="ARBA00022723"/>
    </source>
</evidence>
<feature type="domain" description="B box-type" evidence="7">
    <location>
        <begin position="93"/>
        <end position="134"/>
    </location>
</feature>
<feature type="domain" description="RING-type" evidence="6">
    <location>
        <begin position="14"/>
        <end position="54"/>
    </location>
</feature>
<keyword evidence="1" id="KW-0479">Metal-binding</keyword>
<dbReference type="AlphaFoldDB" id="A0A060YLI5"/>
<dbReference type="PROSITE" id="PS00518">
    <property type="entry name" value="ZF_RING_1"/>
    <property type="match status" value="1"/>
</dbReference>
<evidence type="ECO:0000256" key="5">
    <source>
        <dbReference type="SAM" id="MobiDB-lite"/>
    </source>
</evidence>
<dbReference type="InterPro" id="IPR001841">
    <property type="entry name" value="Znf_RING"/>
</dbReference>
<reference evidence="8" key="1">
    <citation type="journal article" date="2014" name="Nat. Commun.">
        <title>The rainbow trout genome provides novel insights into evolution after whole-genome duplication in vertebrates.</title>
        <authorList>
            <person name="Berthelot C."/>
            <person name="Brunet F."/>
            <person name="Chalopin D."/>
            <person name="Juanchich A."/>
            <person name="Bernard M."/>
            <person name="Noel B."/>
            <person name="Bento P."/>
            <person name="Da Silva C."/>
            <person name="Labadie K."/>
            <person name="Alberti A."/>
            <person name="Aury J.M."/>
            <person name="Louis A."/>
            <person name="Dehais P."/>
            <person name="Bardou P."/>
            <person name="Montfort J."/>
            <person name="Klopp C."/>
            <person name="Cabau C."/>
            <person name="Gaspin C."/>
            <person name="Thorgaard G.H."/>
            <person name="Boussaha M."/>
            <person name="Quillet E."/>
            <person name="Guyomard R."/>
            <person name="Galiana D."/>
            <person name="Bobe J."/>
            <person name="Volff J.N."/>
            <person name="Genet C."/>
            <person name="Wincker P."/>
            <person name="Jaillon O."/>
            <person name="Roest Crollius H."/>
            <person name="Guiguen Y."/>
        </authorList>
    </citation>
    <scope>NUCLEOTIDE SEQUENCE [LARGE SCALE GENOMIC DNA]</scope>
</reference>
<dbReference type="InterPro" id="IPR050143">
    <property type="entry name" value="TRIM/RBCC"/>
</dbReference>
<evidence type="ECO:0000313" key="8">
    <source>
        <dbReference type="EMBL" id="CDQ92427.1"/>
    </source>
</evidence>
<keyword evidence="2 4" id="KW-0863">Zinc-finger</keyword>
<dbReference type="Pfam" id="PF13445">
    <property type="entry name" value="zf-RING_UBOX"/>
    <property type="match status" value="1"/>
</dbReference>
<sequence>MATSSSALSDHLCCAICTEIFNEPVSLSCQHTFCKRCLEKSLEAGLRPRCPECRAPIMERNFQINRILRNMANQLRLEQGRQENTGGQRPTGETEDECPEHGETMKLFCVTDRKLICLVCKEGRDHRGHTFRPVREAQEDLMTEVVSALAILKEDLNKAQHKRESQQRNISKRGEKSSQVKENIRTVFEEVINKLKQREQEAMREIDRRDGLVNIKMEKHLTEIKRHETDVKKRETSLQSGLDITDPRKFLQWWTEKGRATCDTRQVCPDIYRAPRVERPRQSEGYKDPHTLLGFIDWEGIEKSLEWKFYQLERSDERCVPF</sequence>
<dbReference type="EMBL" id="FR913237">
    <property type="protein sequence ID" value="CDQ92427.1"/>
    <property type="molecule type" value="Genomic_DNA"/>
</dbReference>